<gene>
    <name evidence="3" type="ORF">SSX86_030092</name>
</gene>
<dbReference type="PANTHER" id="PTHR30239:SF18">
    <property type="entry name" value="ACETOLACTATE SYNTHASE SMALL SUBUNIT 2, CHLOROPLASTIC"/>
    <property type="match status" value="1"/>
</dbReference>
<reference evidence="3 4" key="1">
    <citation type="submission" date="2024-04" db="EMBL/GenBank/DDBJ databases">
        <title>The reference genome of an endangered Asteraceae, Deinandra increscens subsp. villosa, native to the Central Coast of California.</title>
        <authorList>
            <person name="Guilliams M."/>
            <person name="Hasenstab-Lehman K."/>
            <person name="Meyer R."/>
            <person name="Mcevoy S."/>
        </authorList>
    </citation>
    <scope>NUCLEOTIDE SEQUENCE [LARGE SCALE GENOMIC DNA]</scope>
    <source>
        <tissue evidence="3">Leaf</tissue>
    </source>
</reference>
<protein>
    <recommendedName>
        <fullName evidence="2">Acetolactate synthase small subunit C-terminal domain-containing protein</fullName>
    </recommendedName>
</protein>
<dbReference type="Pfam" id="PF10369">
    <property type="entry name" value="ALS_ss_C"/>
    <property type="match status" value="1"/>
</dbReference>
<dbReference type="AlphaFoldDB" id="A0AAP0GKN8"/>
<feature type="region of interest" description="Disordered" evidence="1">
    <location>
        <begin position="75"/>
        <end position="99"/>
    </location>
</feature>
<proteinExistence type="predicted"/>
<evidence type="ECO:0000313" key="3">
    <source>
        <dbReference type="EMBL" id="KAK9053458.1"/>
    </source>
</evidence>
<name>A0AAP0GKN8_9ASTR</name>
<sequence length="99" mass="10912">MWLVDVFRGNVVDASEYLLTVEAAVQRNLAKFGIKEITRTGKIALRREKLGETAPFWNFSAASYPDIEARSPAVPHPTQVVTENHPSTMSGVLKEGEGL</sequence>
<dbReference type="GO" id="GO:0005829">
    <property type="term" value="C:cytosol"/>
    <property type="evidence" value="ECO:0007669"/>
    <property type="project" value="TreeGrafter"/>
</dbReference>
<dbReference type="Gene3D" id="3.30.70.1150">
    <property type="entry name" value="ACT-like. Chain A, domain 2"/>
    <property type="match status" value="1"/>
</dbReference>
<evidence type="ECO:0000256" key="1">
    <source>
        <dbReference type="SAM" id="MobiDB-lite"/>
    </source>
</evidence>
<keyword evidence="4" id="KW-1185">Reference proteome</keyword>
<dbReference type="PANTHER" id="PTHR30239">
    <property type="entry name" value="ACETOLACTATE SYNTHASE SMALL SUBUNIT"/>
    <property type="match status" value="1"/>
</dbReference>
<dbReference type="InterPro" id="IPR019455">
    <property type="entry name" value="Acetolactate_synth_ssu_C"/>
</dbReference>
<dbReference type="Proteomes" id="UP001408789">
    <property type="component" value="Unassembled WGS sequence"/>
</dbReference>
<feature type="domain" description="Acetolactate synthase small subunit C-terminal" evidence="2">
    <location>
        <begin position="3"/>
        <end position="48"/>
    </location>
</feature>
<comment type="caution">
    <text evidence="3">The sequence shown here is derived from an EMBL/GenBank/DDBJ whole genome shotgun (WGS) entry which is preliminary data.</text>
</comment>
<organism evidence="3 4">
    <name type="scientific">Deinandra increscens subsp. villosa</name>
    <dbReference type="NCBI Taxonomy" id="3103831"/>
    <lineage>
        <taxon>Eukaryota</taxon>
        <taxon>Viridiplantae</taxon>
        <taxon>Streptophyta</taxon>
        <taxon>Embryophyta</taxon>
        <taxon>Tracheophyta</taxon>
        <taxon>Spermatophyta</taxon>
        <taxon>Magnoliopsida</taxon>
        <taxon>eudicotyledons</taxon>
        <taxon>Gunneridae</taxon>
        <taxon>Pentapetalae</taxon>
        <taxon>asterids</taxon>
        <taxon>campanulids</taxon>
        <taxon>Asterales</taxon>
        <taxon>Asteraceae</taxon>
        <taxon>Asteroideae</taxon>
        <taxon>Heliantheae alliance</taxon>
        <taxon>Madieae</taxon>
        <taxon>Madiinae</taxon>
        <taxon>Deinandra</taxon>
    </lineage>
</organism>
<dbReference type="InterPro" id="IPR027271">
    <property type="entry name" value="Acetolactate_synth/TF_NikR_C"/>
</dbReference>
<dbReference type="EMBL" id="JBCNJP010000027">
    <property type="protein sequence ID" value="KAK9053458.1"/>
    <property type="molecule type" value="Genomic_DNA"/>
</dbReference>
<dbReference type="SUPFAM" id="SSF55021">
    <property type="entry name" value="ACT-like"/>
    <property type="match status" value="1"/>
</dbReference>
<feature type="compositionally biased region" description="Polar residues" evidence="1">
    <location>
        <begin position="79"/>
        <end position="90"/>
    </location>
</feature>
<evidence type="ECO:0000259" key="2">
    <source>
        <dbReference type="Pfam" id="PF10369"/>
    </source>
</evidence>
<dbReference type="GO" id="GO:0003984">
    <property type="term" value="F:acetolactate synthase activity"/>
    <property type="evidence" value="ECO:0007669"/>
    <property type="project" value="TreeGrafter"/>
</dbReference>
<accession>A0AAP0GKN8</accession>
<dbReference type="GO" id="GO:1990610">
    <property type="term" value="F:acetolactate synthase regulator activity"/>
    <property type="evidence" value="ECO:0007669"/>
    <property type="project" value="InterPro"/>
</dbReference>
<dbReference type="InterPro" id="IPR004789">
    <property type="entry name" value="Acetalactate_synth_ssu"/>
</dbReference>
<dbReference type="GO" id="GO:0009097">
    <property type="term" value="P:isoleucine biosynthetic process"/>
    <property type="evidence" value="ECO:0007669"/>
    <property type="project" value="TreeGrafter"/>
</dbReference>
<dbReference type="GO" id="GO:0009099">
    <property type="term" value="P:L-valine biosynthetic process"/>
    <property type="evidence" value="ECO:0007669"/>
    <property type="project" value="TreeGrafter"/>
</dbReference>
<evidence type="ECO:0000313" key="4">
    <source>
        <dbReference type="Proteomes" id="UP001408789"/>
    </source>
</evidence>
<dbReference type="InterPro" id="IPR045865">
    <property type="entry name" value="ACT-like_dom_sf"/>
</dbReference>